<name>A0A4R3MV10_9BACI</name>
<reference evidence="5 6" key="1">
    <citation type="submission" date="2019-03" db="EMBL/GenBank/DDBJ databases">
        <title>Genomic Encyclopedia of Type Strains, Phase IV (KMG-IV): sequencing the most valuable type-strain genomes for metagenomic binning, comparative biology and taxonomic classification.</title>
        <authorList>
            <person name="Goeker M."/>
        </authorList>
    </citation>
    <scope>NUCLEOTIDE SEQUENCE [LARGE SCALE GENOMIC DNA]</scope>
    <source>
        <strain evidence="5 6">DSM 25894</strain>
    </source>
</reference>
<sequence>MLVMKAKNLRKEINGERLFESVNFEVHQGEHLALFGKNGSGKTTLLKGLLGQETFDEGIIHRNIPVTQWGWLSASIPAYPQMSVKEYVLTGMDEWYQAKKNLGRLQKKLEKQTSEELLTAYETAYNQFIKLGGYELEVEAEKQLNQLSVDPTLWSTSLHQLSGGQKTKAQLAKILIQNPDFLLMDEPTNHLDQDSLVWLEDWVKNYPKAILFVSHDRYFLDQTAHAIVELRHDGVKRYPGGYTAFRTQKEIERREQARTYKKYEQKKKEVEESIRNYQQWFQKAHKDAGQNDFLRSKAKKNVSRLHAKESELERLEKKMGEKPRVEKGLNVSLEGSEFSGRKLAAIENLTFSYGEKEILKEVSLTIQRGDRIAITGPNGAGKSTLLKLLAGKLSPDTGDVRLNPQTRMGYFDQELEMLNREETLLDNLLSLPDMTQTMARTILGSFMFRRDTVHKTLTSLSMGEKCRAAFIKLYFSRANLLILDEPTNFLDISAKETIEEALMGYPGAIIFATHDRYLVKKLANRVLYLDKGGLSLVEFDK</sequence>
<gene>
    <name evidence="5" type="ORF">EDD68_11432</name>
</gene>
<dbReference type="AlphaFoldDB" id="A0A4R3MV10"/>
<evidence type="ECO:0000256" key="1">
    <source>
        <dbReference type="ARBA" id="ARBA00022741"/>
    </source>
</evidence>
<keyword evidence="6" id="KW-1185">Reference proteome</keyword>
<proteinExistence type="predicted"/>
<dbReference type="EMBL" id="SMAN01000014">
    <property type="protein sequence ID" value="TCT20350.1"/>
    <property type="molecule type" value="Genomic_DNA"/>
</dbReference>
<protein>
    <submittedName>
        <fullName evidence="5">ATPase subunit of ABC transporter with duplicated ATPase domains</fullName>
    </submittedName>
</protein>
<evidence type="ECO:0000256" key="3">
    <source>
        <dbReference type="SAM" id="Coils"/>
    </source>
</evidence>
<dbReference type="Gene3D" id="3.40.50.300">
    <property type="entry name" value="P-loop containing nucleotide triphosphate hydrolases"/>
    <property type="match status" value="2"/>
</dbReference>
<dbReference type="InterPro" id="IPR051309">
    <property type="entry name" value="ABCF_ATPase"/>
</dbReference>
<dbReference type="SMART" id="SM00382">
    <property type="entry name" value="AAA"/>
    <property type="match status" value="2"/>
</dbReference>
<dbReference type="InterPro" id="IPR027417">
    <property type="entry name" value="P-loop_NTPase"/>
</dbReference>
<feature type="domain" description="ABC transporter" evidence="4">
    <location>
        <begin position="4"/>
        <end position="257"/>
    </location>
</feature>
<feature type="domain" description="ABC transporter" evidence="4">
    <location>
        <begin position="344"/>
        <end position="539"/>
    </location>
</feature>
<feature type="coiled-coil region" evidence="3">
    <location>
        <begin position="246"/>
        <end position="318"/>
    </location>
</feature>
<comment type="caution">
    <text evidence="5">The sequence shown here is derived from an EMBL/GenBank/DDBJ whole genome shotgun (WGS) entry which is preliminary data.</text>
</comment>
<evidence type="ECO:0000259" key="4">
    <source>
        <dbReference type="PROSITE" id="PS50893"/>
    </source>
</evidence>
<dbReference type="FunFam" id="3.40.50.300:FF:000011">
    <property type="entry name" value="Putative ABC transporter ATP-binding component"/>
    <property type="match status" value="1"/>
</dbReference>
<dbReference type="InterPro" id="IPR003439">
    <property type="entry name" value="ABC_transporter-like_ATP-bd"/>
</dbReference>
<dbReference type="GO" id="GO:0005524">
    <property type="term" value="F:ATP binding"/>
    <property type="evidence" value="ECO:0007669"/>
    <property type="project" value="UniProtKB-KW"/>
</dbReference>
<dbReference type="PROSITE" id="PS50893">
    <property type="entry name" value="ABC_TRANSPORTER_2"/>
    <property type="match status" value="2"/>
</dbReference>
<dbReference type="SUPFAM" id="SSF52540">
    <property type="entry name" value="P-loop containing nucleoside triphosphate hydrolases"/>
    <property type="match status" value="2"/>
</dbReference>
<dbReference type="InterPro" id="IPR017871">
    <property type="entry name" value="ABC_transporter-like_CS"/>
</dbReference>
<evidence type="ECO:0000313" key="5">
    <source>
        <dbReference type="EMBL" id="TCT20350.1"/>
    </source>
</evidence>
<keyword evidence="1" id="KW-0547">Nucleotide-binding</keyword>
<dbReference type="CDD" id="cd03221">
    <property type="entry name" value="ABCF_EF-3"/>
    <property type="match status" value="2"/>
</dbReference>
<dbReference type="PANTHER" id="PTHR42855">
    <property type="entry name" value="ABC TRANSPORTER ATP-BINDING SUBUNIT"/>
    <property type="match status" value="1"/>
</dbReference>
<dbReference type="GO" id="GO:0016887">
    <property type="term" value="F:ATP hydrolysis activity"/>
    <property type="evidence" value="ECO:0007669"/>
    <property type="project" value="InterPro"/>
</dbReference>
<keyword evidence="2" id="KW-0067">ATP-binding</keyword>
<evidence type="ECO:0000256" key="2">
    <source>
        <dbReference type="ARBA" id="ARBA00022840"/>
    </source>
</evidence>
<evidence type="ECO:0000313" key="6">
    <source>
        <dbReference type="Proteomes" id="UP000294650"/>
    </source>
</evidence>
<organism evidence="5 6">
    <name type="scientific">Melghiribacillus thermohalophilus</name>
    <dbReference type="NCBI Taxonomy" id="1324956"/>
    <lineage>
        <taxon>Bacteria</taxon>
        <taxon>Bacillati</taxon>
        <taxon>Bacillota</taxon>
        <taxon>Bacilli</taxon>
        <taxon>Bacillales</taxon>
        <taxon>Bacillaceae</taxon>
        <taxon>Melghiribacillus</taxon>
    </lineage>
</organism>
<dbReference type="PROSITE" id="PS00211">
    <property type="entry name" value="ABC_TRANSPORTER_1"/>
    <property type="match status" value="1"/>
</dbReference>
<dbReference type="InterPro" id="IPR003593">
    <property type="entry name" value="AAA+_ATPase"/>
</dbReference>
<dbReference type="PANTHER" id="PTHR42855:SF2">
    <property type="entry name" value="DRUG RESISTANCE ABC TRANSPORTER,ATP-BINDING PROTEIN"/>
    <property type="match status" value="1"/>
</dbReference>
<dbReference type="OrthoDB" id="9760950at2"/>
<accession>A0A4R3MV10</accession>
<keyword evidence="3" id="KW-0175">Coiled coil</keyword>
<dbReference type="NCBIfam" id="NF000355">
    <property type="entry name" value="ribo_prot_ABC_F"/>
    <property type="match status" value="1"/>
</dbReference>
<dbReference type="Proteomes" id="UP000294650">
    <property type="component" value="Unassembled WGS sequence"/>
</dbReference>
<dbReference type="Pfam" id="PF00005">
    <property type="entry name" value="ABC_tran"/>
    <property type="match status" value="2"/>
</dbReference>